<dbReference type="PANTHER" id="PTHR23279:SF36">
    <property type="entry name" value="DEFECTIVE PROBOSCIS EXTENSION RESPONSE 9, ISOFORM A"/>
    <property type="match status" value="1"/>
</dbReference>
<evidence type="ECO:0000313" key="3">
    <source>
        <dbReference type="Proteomes" id="UP000245119"/>
    </source>
</evidence>
<protein>
    <recommendedName>
        <fullName evidence="1">Ig-like domain-containing protein</fullName>
    </recommendedName>
</protein>
<dbReference type="InterPro" id="IPR036179">
    <property type="entry name" value="Ig-like_dom_sf"/>
</dbReference>
<dbReference type="PANTHER" id="PTHR23279">
    <property type="entry name" value="DEFECTIVE PROBOSCIS EXTENSION RESPONSE DPR -RELATED"/>
    <property type="match status" value="1"/>
</dbReference>
<accession>A0A2T7NER5</accession>
<dbReference type="InterPro" id="IPR037448">
    <property type="entry name" value="Zig-8"/>
</dbReference>
<dbReference type="Proteomes" id="UP000245119">
    <property type="component" value="Linkage Group LG13"/>
</dbReference>
<evidence type="ECO:0000313" key="2">
    <source>
        <dbReference type="EMBL" id="PVD19635.1"/>
    </source>
</evidence>
<feature type="domain" description="Ig-like" evidence="1">
    <location>
        <begin position="69"/>
        <end position="162"/>
    </location>
</feature>
<dbReference type="InterPro" id="IPR013783">
    <property type="entry name" value="Ig-like_fold"/>
</dbReference>
<dbReference type="InterPro" id="IPR003599">
    <property type="entry name" value="Ig_sub"/>
</dbReference>
<gene>
    <name evidence="2" type="ORF">C0Q70_20125</name>
</gene>
<name>A0A2T7NER5_POMCA</name>
<organism evidence="2 3">
    <name type="scientific">Pomacea canaliculata</name>
    <name type="common">Golden apple snail</name>
    <dbReference type="NCBI Taxonomy" id="400727"/>
    <lineage>
        <taxon>Eukaryota</taxon>
        <taxon>Metazoa</taxon>
        <taxon>Spiralia</taxon>
        <taxon>Lophotrochozoa</taxon>
        <taxon>Mollusca</taxon>
        <taxon>Gastropoda</taxon>
        <taxon>Caenogastropoda</taxon>
        <taxon>Architaenioglossa</taxon>
        <taxon>Ampullarioidea</taxon>
        <taxon>Ampullariidae</taxon>
        <taxon>Pomacea</taxon>
    </lineage>
</organism>
<dbReference type="PROSITE" id="PS50835">
    <property type="entry name" value="IG_LIKE"/>
    <property type="match status" value="1"/>
</dbReference>
<dbReference type="STRING" id="400727.A0A2T7NER5"/>
<keyword evidence="3" id="KW-1185">Reference proteome</keyword>
<comment type="caution">
    <text evidence="2">The sequence shown here is derived from an EMBL/GenBank/DDBJ whole genome shotgun (WGS) entry which is preliminary data.</text>
</comment>
<dbReference type="AlphaFoldDB" id="A0A2T7NER5"/>
<dbReference type="InterPro" id="IPR007110">
    <property type="entry name" value="Ig-like_dom"/>
</dbReference>
<dbReference type="SMART" id="SM00409">
    <property type="entry name" value="IG"/>
    <property type="match status" value="2"/>
</dbReference>
<proteinExistence type="predicted"/>
<dbReference type="GO" id="GO:0050808">
    <property type="term" value="P:synapse organization"/>
    <property type="evidence" value="ECO:0007669"/>
    <property type="project" value="TreeGrafter"/>
</dbReference>
<dbReference type="OrthoDB" id="190835at2759"/>
<reference evidence="2 3" key="1">
    <citation type="submission" date="2018-04" db="EMBL/GenBank/DDBJ databases">
        <title>The genome of golden apple snail Pomacea canaliculata provides insight into stress tolerance and invasive adaptation.</title>
        <authorList>
            <person name="Liu C."/>
            <person name="Liu B."/>
            <person name="Ren Y."/>
            <person name="Zhang Y."/>
            <person name="Wang H."/>
            <person name="Li S."/>
            <person name="Jiang F."/>
            <person name="Yin L."/>
            <person name="Zhang G."/>
            <person name="Qian W."/>
            <person name="Fan W."/>
        </authorList>
    </citation>
    <scope>NUCLEOTIDE SEQUENCE [LARGE SCALE GENOMIC DNA]</scope>
    <source>
        <strain evidence="2">SZHN2017</strain>
        <tissue evidence="2">Muscle</tissue>
    </source>
</reference>
<dbReference type="Gene3D" id="2.60.40.10">
    <property type="entry name" value="Immunoglobulins"/>
    <property type="match status" value="2"/>
</dbReference>
<sequence>MGSDFFLTIGQDTWVQDPNLILEYAEWPGSVADWNLVFKEARLEDTGTYECQVIHTERITWRVRLNVIPIALEGKEYVESGESVYLLCNTTEGSRVPDDVDWFKDGDKIDKQKYPHVVITKFRSKEGRSLISELIIERGRNTDSGTYICRSSLQQIASLEVTVLVDD</sequence>
<evidence type="ECO:0000259" key="1">
    <source>
        <dbReference type="PROSITE" id="PS50835"/>
    </source>
</evidence>
<dbReference type="EMBL" id="PZQS01000013">
    <property type="protein sequence ID" value="PVD19635.1"/>
    <property type="molecule type" value="Genomic_DNA"/>
</dbReference>
<dbReference type="GO" id="GO:0032589">
    <property type="term" value="C:neuron projection membrane"/>
    <property type="evidence" value="ECO:0007669"/>
    <property type="project" value="TreeGrafter"/>
</dbReference>
<dbReference type="SUPFAM" id="SSF48726">
    <property type="entry name" value="Immunoglobulin"/>
    <property type="match status" value="2"/>
</dbReference>
<dbReference type="Pfam" id="PF13927">
    <property type="entry name" value="Ig_3"/>
    <property type="match status" value="1"/>
</dbReference>
<dbReference type="CDD" id="cd00096">
    <property type="entry name" value="Ig"/>
    <property type="match status" value="1"/>
</dbReference>